<dbReference type="InterPro" id="IPR032675">
    <property type="entry name" value="LRR_dom_sf"/>
</dbReference>
<name>A0A4R5XGQ4_9AGAM</name>
<dbReference type="AlphaFoldDB" id="A0A4R5XGQ4"/>
<dbReference type="OrthoDB" id="2786563at2759"/>
<sequence>MSRLPDEILKEILTPPLQIPDDEFSFTGRASESPFGRTARNSSSLLVVSKQWMRVATPLLYEVVIIRSTAQAEALACAVKYNKAFGLFIRRLRMEGGFGKSPARFIASAPNIRELFVTLDVWSDDNASGLCNVLSGMNIRRLIMNQQDYHIKNAKASRLWGRLSTCIPQWLNLEVLEYHTSYIMAMLGEGKYMELVTLLEASPSVKHIVLDCVPEDVLEKLASITSLDSISVKSVDSEEGNFISSNPRLFKLVSIRSIVPGEPTSGVLPFASVTVAGFTPLQNVPQHTATHIWDLIFSFATHSYYVENPPMVKPLTARNSKPSRAIFYSTAQCLSLVSKSFCEIVRRHLFSIVQVENGQRFTAFSNAINDNNTIAHLVRVLRVEFRRSLGADLDFDNVMTQLLPKLTALVFLEVPQANLNQLESLNAAAATNLQTLDVRLTARSQRNYDTVNLGVLGGLTYLRCRFDKWEMFYRNTLTPQTLIVDLPNLTSFSMGLNEKEHPLDAFYLVRMPSLTHLQLSGGNAKTEEFLRLNGDTVKVLDICQKPSSALWTWCLHLEHLTVRKIDPTTLFKSLPEGQTHPCLKKLYFKPGVPGSPVEKIMLSAMEGFELVNFSQFPNFREMHIYGLTWPNTERNMKKNPTCNSFGLCMKKWGIVVYDESGTPWRERAQVRRR</sequence>
<evidence type="ECO:0000313" key="2">
    <source>
        <dbReference type="Proteomes" id="UP000294933"/>
    </source>
</evidence>
<reference evidence="1 2" key="1">
    <citation type="submission" date="2018-06" db="EMBL/GenBank/DDBJ databases">
        <title>A transcriptomic atlas of mushroom development highlights an independent origin of complex multicellularity.</title>
        <authorList>
            <consortium name="DOE Joint Genome Institute"/>
            <person name="Krizsan K."/>
            <person name="Almasi E."/>
            <person name="Merenyi Z."/>
            <person name="Sahu N."/>
            <person name="Viragh M."/>
            <person name="Koszo T."/>
            <person name="Mondo S."/>
            <person name="Kiss B."/>
            <person name="Balint B."/>
            <person name="Kues U."/>
            <person name="Barry K."/>
            <person name="Hegedus J.C."/>
            <person name="Henrissat B."/>
            <person name="Johnson J."/>
            <person name="Lipzen A."/>
            <person name="Ohm R."/>
            <person name="Nagy I."/>
            <person name="Pangilinan J."/>
            <person name="Yan J."/>
            <person name="Xiong Y."/>
            <person name="Grigoriev I.V."/>
            <person name="Hibbett D.S."/>
            <person name="Nagy L.G."/>
        </authorList>
    </citation>
    <scope>NUCLEOTIDE SEQUENCE [LARGE SCALE GENOMIC DNA]</scope>
    <source>
        <strain evidence="1 2">SZMC22713</strain>
    </source>
</reference>
<protein>
    <submittedName>
        <fullName evidence="1">Uncharacterized protein</fullName>
    </submittedName>
</protein>
<dbReference type="Proteomes" id="UP000294933">
    <property type="component" value="Unassembled WGS sequence"/>
</dbReference>
<dbReference type="EMBL" id="ML170156">
    <property type="protein sequence ID" value="TDL29972.1"/>
    <property type="molecule type" value="Genomic_DNA"/>
</dbReference>
<dbReference type="Gene3D" id="3.80.10.10">
    <property type="entry name" value="Ribonuclease Inhibitor"/>
    <property type="match status" value="1"/>
</dbReference>
<dbReference type="SUPFAM" id="SSF52047">
    <property type="entry name" value="RNI-like"/>
    <property type="match status" value="1"/>
</dbReference>
<keyword evidence="2" id="KW-1185">Reference proteome</keyword>
<organism evidence="1 2">
    <name type="scientific">Rickenella mellea</name>
    <dbReference type="NCBI Taxonomy" id="50990"/>
    <lineage>
        <taxon>Eukaryota</taxon>
        <taxon>Fungi</taxon>
        <taxon>Dikarya</taxon>
        <taxon>Basidiomycota</taxon>
        <taxon>Agaricomycotina</taxon>
        <taxon>Agaricomycetes</taxon>
        <taxon>Hymenochaetales</taxon>
        <taxon>Rickenellaceae</taxon>
        <taxon>Rickenella</taxon>
    </lineage>
</organism>
<evidence type="ECO:0000313" key="1">
    <source>
        <dbReference type="EMBL" id="TDL29972.1"/>
    </source>
</evidence>
<accession>A0A4R5XGQ4</accession>
<dbReference type="VEuPathDB" id="FungiDB:BD410DRAFT_780489"/>
<proteinExistence type="predicted"/>
<gene>
    <name evidence="1" type="ORF">BD410DRAFT_780489</name>
</gene>